<evidence type="ECO:0000259" key="4">
    <source>
        <dbReference type="Pfam" id="PF00291"/>
    </source>
</evidence>
<dbReference type="eggNOG" id="COG1171">
    <property type="taxonomic scope" value="Bacteria"/>
</dbReference>
<dbReference type="PANTHER" id="PTHR48078">
    <property type="entry name" value="THREONINE DEHYDRATASE, MITOCHONDRIAL-RELATED"/>
    <property type="match status" value="1"/>
</dbReference>
<gene>
    <name evidence="5" type="ORF">BN10_740016</name>
</gene>
<dbReference type="HOGENOM" id="CLU_020984_0_0_11"/>
<dbReference type="InterPro" id="IPR001926">
    <property type="entry name" value="TrpB-like_PALP"/>
</dbReference>
<organism evidence="5 6">
    <name type="scientific">Phycicoccus elongatus Lp2</name>
    <dbReference type="NCBI Taxonomy" id="1193181"/>
    <lineage>
        <taxon>Bacteria</taxon>
        <taxon>Bacillati</taxon>
        <taxon>Actinomycetota</taxon>
        <taxon>Actinomycetes</taxon>
        <taxon>Micrococcales</taxon>
        <taxon>Intrasporangiaceae</taxon>
        <taxon>Phycicoccus</taxon>
    </lineage>
</organism>
<evidence type="ECO:0000256" key="3">
    <source>
        <dbReference type="ARBA" id="ARBA00023239"/>
    </source>
</evidence>
<dbReference type="Gene3D" id="3.40.50.1100">
    <property type="match status" value="2"/>
</dbReference>
<dbReference type="GO" id="GO:0006567">
    <property type="term" value="P:L-threonine catabolic process"/>
    <property type="evidence" value="ECO:0007669"/>
    <property type="project" value="TreeGrafter"/>
</dbReference>
<comment type="cofactor">
    <cofactor evidence="1">
        <name>pyridoxal 5'-phosphate</name>
        <dbReference type="ChEBI" id="CHEBI:597326"/>
    </cofactor>
</comment>
<dbReference type="AlphaFoldDB" id="N0E643"/>
<accession>N0E643</accession>
<dbReference type="InterPro" id="IPR000277">
    <property type="entry name" value="Cys/Met-Metab_PyrdxlP-dep_enz"/>
</dbReference>
<dbReference type="GO" id="GO:0019346">
    <property type="term" value="P:transsulfuration"/>
    <property type="evidence" value="ECO:0007669"/>
    <property type="project" value="InterPro"/>
</dbReference>
<dbReference type="Gene3D" id="3.90.1150.10">
    <property type="entry name" value="Aspartate Aminotransferase, domain 1"/>
    <property type="match status" value="1"/>
</dbReference>
<reference evidence="5 6" key="1">
    <citation type="journal article" date="2013" name="ISME J.">
        <title>A metabolic model for members of the genus Tetrasphaera involved in enhanced biological phosphorus removal.</title>
        <authorList>
            <person name="Kristiansen R."/>
            <person name="Nguyen H.T.T."/>
            <person name="Saunders A.M."/>
            <person name="Nielsen J.L."/>
            <person name="Wimmer R."/>
            <person name="Le V.Q."/>
            <person name="McIlroy S.J."/>
            <person name="Petrovski S."/>
            <person name="Seviour R.J."/>
            <person name="Calteau A."/>
            <person name="Nielsen K.L."/>
            <person name="Nielsen P.H."/>
        </authorList>
    </citation>
    <scope>NUCLEOTIDE SEQUENCE [LARGE SCALE GENOMIC DNA]</scope>
    <source>
        <strain evidence="5 6">Lp2</strain>
    </source>
</reference>
<keyword evidence="2" id="KW-0663">Pyridoxal phosphate</keyword>
<dbReference type="GO" id="GO:0030170">
    <property type="term" value="F:pyridoxal phosphate binding"/>
    <property type="evidence" value="ECO:0007669"/>
    <property type="project" value="InterPro"/>
</dbReference>
<dbReference type="InterPro" id="IPR015422">
    <property type="entry name" value="PyrdxlP-dep_Trfase_small"/>
</dbReference>
<dbReference type="Pfam" id="PF01053">
    <property type="entry name" value="Cys_Met_Meta_PP"/>
    <property type="match status" value="1"/>
</dbReference>
<comment type="caution">
    <text evidence="5">The sequence shown here is derived from an EMBL/GenBank/DDBJ whole genome shotgun (WGS) entry which is preliminary data.</text>
</comment>
<dbReference type="GO" id="GO:0003941">
    <property type="term" value="F:L-serine ammonia-lyase activity"/>
    <property type="evidence" value="ECO:0007669"/>
    <property type="project" value="TreeGrafter"/>
</dbReference>
<name>N0E643_9MICO</name>
<dbReference type="Gene3D" id="3.40.640.10">
    <property type="entry name" value="Type I PLP-dependent aspartate aminotransferase-like (Major domain)"/>
    <property type="match status" value="1"/>
</dbReference>
<dbReference type="SUPFAM" id="SSF53686">
    <property type="entry name" value="Tryptophan synthase beta subunit-like PLP-dependent enzymes"/>
    <property type="match status" value="1"/>
</dbReference>
<dbReference type="Proteomes" id="UP000013167">
    <property type="component" value="Unassembled WGS sequence"/>
</dbReference>
<dbReference type="InterPro" id="IPR050147">
    <property type="entry name" value="Ser/Thr_Dehydratase"/>
</dbReference>
<feature type="domain" description="Tryptophan synthase beta chain-like PALP" evidence="4">
    <location>
        <begin position="25"/>
        <end position="308"/>
    </location>
</feature>
<keyword evidence="3" id="KW-0456">Lyase</keyword>
<sequence length="841" mass="90878">MTDPIVRSAALIDPHASAEALLGSVVRTSIRRLTWLERIVGVPVWAKLELQQHTGSFKYRGARLALMRGPDSPVIAASAGNHGLAVAQVASELGKSANICIPVNASRVKRDRILATGAGLIEHGSSMEEATAHAEALAHSSDLYYISPYNNPDVISGSSTIALEMLADVPDLTAMVAPVGGGGLFCGLALGSVAAGAQLRMFGTEPAAYASMSASMSAGEIVRVPHRPTLADGLAINLERDSITYNLAQQHLSGIVELTEEELAAGTLALLVHESLLVEPAGAASVIACLRLAQRGDLTGPVGIPLCGGNIQQPTLARIQRYSFQDPDLVRLLHLRGRVVSDIPVARMRQVTSLTATVESAGPAAELLEQVRSCMQRLQLTLRGVSDYVSYCADADLIVDQDVWRQVATAGQLALELLEREERVLAKAAAAAGVDELARTELLVRFGLATLAHVRGALEWCSPAYTQSRVAQFFDLAGQESPTVNYDRYESSSVHQVEDQLLRVLRLPPELWGVTVTSSGMAAYSLIESFLLRERLRPGDTVLLAPYIYFEAAEQVTSLCSVRCVRADGYGVEEILASVRRHRPRCIFIDPVANTAYQQMVDIPAVLARLREEAGERMTVVIDGTMLSAAMPPAALTSDDRLEVLYYESCSKYLQLGLDAAMAGFVAAPVSTRAHLERLRRNTGSILYRHSADLFPRYDSDMFRDRMARICSNATIVAERLCARPEVLDVVQVFYPGHPSHPDHQIAARLPYAGGCVTMLFREAGRNHRDLLEGVQEVVLAHARAAGLHLTKGVSFGFSTPRISAASSMAETEAPFLRLYVGDREAQVELLAEVVGNALVR</sequence>
<dbReference type="SUPFAM" id="SSF53383">
    <property type="entry name" value="PLP-dependent transferases"/>
    <property type="match status" value="1"/>
</dbReference>
<dbReference type="Pfam" id="PF00291">
    <property type="entry name" value="PALP"/>
    <property type="match status" value="1"/>
</dbReference>
<evidence type="ECO:0000256" key="2">
    <source>
        <dbReference type="ARBA" id="ARBA00022898"/>
    </source>
</evidence>
<evidence type="ECO:0000313" key="6">
    <source>
        <dbReference type="Proteomes" id="UP000013167"/>
    </source>
</evidence>
<protein>
    <submittedName>
        <fullName evidence="5">Putative Pyridoxal-phosphate dependent enzyme</fullName>
    </submittedName>
</protein>
<keyword evidence="6" id="KW-1185">Reference proteome</keyword>
<dbReference type="GO" id="GO:0004794">
    <property type="term" value="F:threonine deaminase activity"/>
    <property type="evidence" value="ECO:0007669"/>
    <property type="project" value="TreeGrafter"/>
</dbReference>
<dbReference type="InterPro" id="IPR015421">
    <property type="entry name" value="PyrdxlP-dep_Trfase_major"/>
</dbReference>
<dbReference type="InterPro" id="IPR036052">
    <property type="entry name" value="TrpB-like_PALP_sf"/>
</dbReference>
<dbReference type="PANTHER" id="PTHR48078:SF19">
    <property type="entry name" value="ACT DOMAIN-CONTAINING PROTEIN"/>
    <property type="match status" value="1"/>
</dbReference>
<dbReference type="GO" id="GO:0006565">
    <property type="term" value="P:L-serine catabolic process"/>
    <property type="evidence" value="ECO:0007669"/>
    <property type="project" value="TreeGrafter"/>
</dbReference>
<dbReference type="EMBL" id="CAIZ01000146">
    <property type="protein sequence ID" value="CCH71004.1"/>
    <property type="molecule type" value="Genomic_DNA"/>
</dbReference>
<dbReference type="RefSeq" id="WP_010850840.1">
    <property type="nucleotide sequence ID" value="NZ_HF570956.1"/>
</dbReference>
<proteinExistence type="predicted"/>
<dbReference type="InterPro" id="IPR015424">
    <property type="entry name" value="PyrdxlP-dep_Trfase"/>
</dbReference>
<dbReference type="eggNOG" id="COG0626">
    <property type="taxonomic scope" value="Bacteria"/>
</dbReference>
<evidence type="ECO:0000256" key="1">
    <source>
        <dbReference type="ARBA" id="ARBA00001933"/>
    </source>
</evidence>
<dbReference type="STRING" id="1193181.BN10_740016"/>
<dbReference type="GO" id="GO:0009097">
    <property type="term" value="P:isoleucine biosynthetic process"/>
    <property type="evidence" value="ECO:0007669"/>
    <property type="project" value="TreeGrafter"/>
</dbReference>
<dbReference type="OrthoDB" id="9811476at2"/>
<evidence type="ECO:0000313" key="5">
    <source>
        <dbReference type="EMBL" id="CCH71004.1"/>
    </source>
</evidence>